<keyword evidence="3 5" id="KW-1133">Transmembrane helix</keyword>
<accession>A0A2S8G617</accession>
<feature type="transmembrane region" description="Helical" evidence="5">
    <location>
        <begin position="66"/>
        <end position="88"/>
    </location>
</feature>
<evidence type="ECO:0000256" key="3">
    <source>
        <dbReference type="ARBA" id="ARBA00022989"/>
    </source>
</evidence>
<dbReference type="Pfam" id="PF13564">
    <property type="entry name" value="DoxX_2"/>
    <property type="match status" value="1"/>
</dbReference>
<comment type="subcellular location">
    <subcellularLocation>
        <location evidence="1">Membrane</location>
        <topology evidence="1">Multi-pass membrane protein</topology>
    </subcellularLocation>
</comment>
<evidence type="ECO:0000313" key="7">
    <source>
        <dbReference type="Proteomes" id="UP000238322"/>
    </source>
</evidence>
<evidence type="ECO:0000313" key="6">
    <source>
        <dbReference type="EMBL" id="PQO39853.1"/>
    </source>
</evidence>
<name>A0A2S8G617_9BACT</name>
<dbReference type="EMBL" id="PUHY01000004">
    <property type="protein sequence ID" value="PQO39853.1"/>
    <property type="molecule type" value="Genomic_DNA"/>
</dbReference>
<dbReference type="AlphaFoldDB" id="A0A2S8G617"/>
<evidence type="ECO:0000256" key="4">
    <source>
        <dbReference type="ARBA" id="ARBA00023136"/>
    </source>
</evidence>
<dbReference type="Proteomes" id="UP000238322">
    <property type="component" value="Unassembled WGS sequence"/>
</dbReference>
<protein>
    <submittedName>
        <fullName evidence="6">DoxX family protein</fullName>
    </submittedName>
</protein>
<organism evidence="6 7">
    <name type="scientific">Blastopirellula marina</name>
    <dbReference type="NCBI Taxonomy" id="124"/>
    <lineage>
        <taxon>Bacteria</taxon>
        <taxon>Pseudomonadati</taxon>
        <taxon>Planctomycetota</taxon>
        <taxon>Planctomycetia</taxon>
        <taxon>Pirellulales</taxon>
        <taxon>Pirellulaceae</taxon>
        <taxon>Blastopirellula</taxon>
    </lineage>
</organism>
<dbReference type="RefSeq" id="WP_105328289.1">
    <property type="nucleotide sequence ID" value="NZ_PUHY01000004.1"/>
</dbReference>
<evidence type="ECO:0000256" key="5">
    <source>
        <dbReference type="SAM" id="Phobius"/>
    </source>
</evidence>
<gene>
    <name evidence="6" type="ORF">C5Y83_03690</name>
</gene>
<dbReference type="GO" id="GO:0016020">
    <property type="term" value="C:membrane"/>
    <property type="evidence" value="ECO:0007669"/>
    <property type="project" value="UniProtKB-SubCell"/>
</dbReference>
<keyword evidence="4 5" id="KW-0472">Membrane</keyword>
<feature type="transmembrane region" description="Helical" evidence="5">
    <location>
        <begin position="108"/>
        <end position="124"/>
    </location>
</feature>
<reference evidence="6 7" key="1">
    <citation type="submission" date="2018-02" db="EMBL/GenBank/DDBJ databases">
        <title>Comparative genomes isolates from brazilian mangrove.</title>
        <authorList>
            <person name="Araujo J.E."/>
            <person name="Taketani R.G."/>
            <person name="Silva M.C.P."/>
            <person name="Loureco M.V."/>
            <person name="Andreote F.D."/>
        </authorList>
    </citation>
    <scope>NUCLEOTIDE SEQUENCE [LARGE SCALE GENOMIC DNA]</scope>
    <source>
        <strain evidence="6 7">Hex-1 MGV</strain>
    </source>
</reference>
<feature type="transmembrane region" description="Helical" evidence="5">
    <location>
        <begin position="20"/>
        <end position="45"/>
    </location>
</feature>
<dbReference type="OrthoDB" id="9811373at2"/>
<keyword evidence="2 5" id="KW-0812">Transmembrane</keyword>
<comment type="caution">
    <text evidence="6">The sequence shown here is derived from an EMBL/GenBank/DDBJ whole genome shotgun (WGS) entry which is preliminary data.</text>
</comment>
<evidence type="ECO:0000256" key="1">
    <source>
        <dbReference type="ARBA" id="ARBA00004141"/>
    </source>
</evidence>
<dbReference type="InterPro" id="IPR032808">
    <property type="entry name" value="DoxX"/>
</dbReference>
<sequence length="138" mass="15382">MNDLAPPVPVVDPKRPPTAVLWTGRVLSVLVTLLFLMSAVGKFFVSPQMEEGVEKLGIPMDIMVPLGILEATIALIYFVPQTAVLGAILLTGYMGGTIITHWRVGDNFVFNIIIGVVVWLGIFLRDRRLWDLLPWRRV</sequence>
<evidence type="ECO:0000256" key="2">
    <source>
        <dbReference type="ARBA" id="ARBA00022692"/>
    </source>
</evidence>
<proteinExistence type="predicted"/>